<keyword evidence="1" id="KW-0472">Membrane</keyword>
<sequence>MAKNYIDDDTFLGRWIAGALSKDELKAFEQSETFKQFEIINRESQLLAGPNIDTETALQIVKQKLQTGAKTSKVKQLWYAIAVAAVLILSLGTFLTSNKTYTTAIGEKQTIRLADGSVINLNANSSLSHKRFFWLHNKVVKLTGEAYFKIVKEGPFVVNTSKGAINVLGTEFNIKDRTQFEIKCYEGKIRFTKLDNTDTTKDFTLTKGSQILLDHSMIKEQTFKEDTPDWKTGISKFTDQPLSIVLEELTCLYPITFDINTIDTTRLFSGSFTHNNLENALQTTLIPMGITYQKPEGSPIIILSK</sequence>
<evidence type="ECO:0000259" key="2">
    <source>
        <dbReference type="Pfam" id="PF04773"/>
    </source>
</evidence>
<protein>
    <submittedName>
        <fullName evidence="3">FecR family protein</fullName>
    </submittedName>
</protein>
<evidence type="ECO:0000313" key="4">
    <source>
        <dbReference type="Proteomes" id="UP001176891"/>
    </source>
</evidence>
<dbReference type="InterPro" id="IPR012373">
    <property type="entry name" value="Ferrdict_sens_TM"/>
</dbReference>
<dbReference type="EMBL" id="JAUOEM010000004">
    <property type="protein sequence ID" value="MDO5988536.1"/>
    <property type="molecule type" value="Genomic_DNA"/>
</dbReference>
<dbReference type="Gene3D" id="3.55.50.30">
    <property type="match status" value="1"/>
</dbReference>
<dbReference type="InterPro" id="IPR006860">
    <property type="entry name" value="FecR"/>
</dbReference>
<feature type="domain" description="FecR protein" evidence="2">
    <location>
        <begin position="100"/>
        <end position="190"/>
    </location>
</feature>
<proteinExistence type="predicted"/>
<reference evidence="3" key="1">
    <citation type="submission" date="2023-07" db="EMBL/GenBank/DDBJ databases">
        <title>Two novel species in the genus Flavivirga.</title>
        <authorList>
            <person name="Kwon K."/>
        </authorList>
    </citation>
    <scope>NUCLEOTIDE SEQUENCE</scope>
    <source>
        <strain evidence="3">KACC 14157</strain>
    </source>
</reference>
<dbReference type="PIRSF" id="PIRSF018266">
    <property type="entry name" value="FecR"/>
    <property type="match status" value="1"/>
</dbReference>
<organism evidence="3 4">
    <name type="scientific">Flavivirga amylovorans</name>
    <dbReference type="NCBI Taxonomy" id="870486"/>
    <lineage>
        <taxon>Bacteria</taxon>
        <taxon>Pseudomonadati</taxon>
        <taxon>Bacteroidota</taxon>
        <taxon>Flavobacteriia</taxon>
        <taxon>Flavobacteriales</taxon>
        <taxon>Flavobacteriaceae</taxon>
        <taxon>Flavivirga</taxon>
    </lineage>
</organism>
<dbReference type="RefSeq" id="WP_303283148.1">
    <property type="nucleotide sequence ID" value="NZ_BAABCZ010000009.1"/>
</dbReference>
<keyword evidence="1" id="KW-1133">Transmembrane helix</keyword>
<dbReference type="PANTHER" id="PTHR30273:SF2">
    <property type="entry name" value="PROTEIN FECR"/>
    <property type="match status" value="1"/>
</dbReference>
<dbReference type="Gene3D" id="2.60.120.1440">
    <property type="match status" value="1"/>
</dbReference>
<feature type="transmembrane region" description="Helical" evidence="1">
    <location>
        <begin position="77"/>
        <end position="95"/>
    </location>
</feature>
<dbReference type="PANTHER" id="PTHR30273">
    <property type="entry name" value="PERIPLASMIC SIGNAL SENSOR AND SIGMA FACTOR ACTIVATOR FECR-RELATED"/>
    <property type="match status" value="1"/>
</dbReference>
<accession>A0ABT8X3R7</accession>
<keyword evidence="4" id="KW-1185">Reference proteome</keyword>
<keyword evidence="1" id="KW-0812">Transmembrane</keyword>
<gene>
    <name evidence="3" type="ORF">Q4Q39_14075</name>
</gene>
<dbReference type="Pfam" id="PF04773">
    <property type="entry name" value="FecR"/>
    <property type="match status" value="1"/>
</dbReference>
<name>A0ABT8X3R7_9FLAO</name>
<comment type="caution">
    <text evidence="3">The sequence shown here is derived from an EMBL/GenBank/DDBJ whole genome shotgun (WGS) entry which is preliminary data.</text>
</comment>
<evidence type="ECO:0000256" key="1">
    <source>
        <dbReference type="SAM" id="Phobius"/>
    </source>
</evidence>
<dbReference type="Proteomes" id="UP001176891">
    <property type="component" value="Unassembled WGS sequence"/>
</dbReference>
<evidence type="ECO:0000313" key="3">
    <source>
        <dbReference type="EMBL" id="MDO5988536.1"/>
    </source>
</evidence>